<dbReference type="EMBL" id="JAPFFF010000003">
    <property type="protein sequence ID" value="KAK8895398.1"/>
    <property type="molecule type" value="Genomic_DNA"/>
</dbReference>
<name>A0ABR2KX21_9EUKA</name>
<reference evidence="2 3" key="1">
    <citation type="submission" date="2024-04" db="EMBL/GenBank/DDBJ databases">
        <title>Tritrichomonas musculus Genome.</title>
        <authorList>
            <person name="Alves-Ferreira E."/>
            <person name="Grigg M."/>
            <person name="Lorenzi H."/>
            <person name="Galac M."/>
        </authorList>
    </citation>
    <scope>NUCLEOTIDE SEQUENCE [LARGE SCALE GENOMIC DNA]</scope>
    <source>
        <strain evidence="2 3">EAF2021</strain>
    </source>
</reference>
<gene>
    <name evidence="2" type="ORF">M9Y10_023861</name>
</gene>
<comment type="caution">
    <text evidence="2">The sequence shown here is derived from an EMBL/GenBank/DDBJ whole genome shotgun (WGS) entry which is preliminary data.</text>
</comment>
<organism evidence="2 3">
    <name type="scientific">Tritrichomonas musculus</name>
    <dbReference type="NCBI Taxonomy" id="1915356"/>
    <lineage>
        <taxon>Eukaryota</taxon>
        <taxon>Metamonada</taxon>
        <taxon>Parabasalia</taxon>
        <taxon>Tritrichomonadida</taxon>
        <taxon>Tritrichomonadidae</taxon>
        <taxon>Tritrichomonas</taxon>
    </lineage>
</organism>
<dbReference type="Proteomes" id="UP001470230">
    <property type="component" value="Unassembled WGS sequence"/>
</dbReference>
<protein>
    <submittedName>
        <fullName evidence="2">Uncharacterized protein</fullName>
    </submittedName>
</protein>
<feature type="region of interest" description="Disordered" evidence="1">
    <location>
        <begin position="73"/>
        <end position="99"/>
    </location>
</feature>
<evidence type="ECO:0000313" key="3">
    <source>
        <dbReference type="Proteomes" id="UP001470230"/>
    </source>
</evidence>
<proteinExistence type="predicted"/>
<keyword evidence="3" id="KW-1185">Reference proteome</keyword>
<feature type="compositionally biased region" description="Basic and acidic residues" evidence="1">
    <location>
        <begin position="73"/>
        <end position="88"/>
    </location>
</feature>
<evidence type="ECO:0000256" key="1">
    <source>
        <dbReference type="SAM" id="MobiDB-lite"/>
    </source>
</evidence>
<evidence type="ECO:0000313" key="2">
    <source>
        <dbReference type="EMBL" id="KAK8895398.1"/>
    </source>
</evidence>
<sequence>MMSKAPDGSFDPERKVPWPINIQDESFLNFSNTDLDQYDYFGLDPFFDPDEILGFAIPNNKIESIDMSFIDDFPKAEDDNNNETDKHSQINQNEFLTERTTGRTMTNGSKTKVDLSPKELSFKLFFYQIFTKKAKFPKKLVTKIHNTICSSLILPKMSREETRSIDKYFKNYSSESNRILIYLHQHKEDILRLIPELLSLK</sequence>
<accession>A0ABR2KX21</accession>